<protein>
    <submittedName>
        <fullName evidence="1">Uncharacterized protein</fullName>
    </submittedName>
</protein>
<accession>A0A8J5JTN5</accession>
<evidence type="ECO:0000313" key="2">
    <source>
        <dbReference type="Proteomes" id="UP000747542"/>
    </source>
</evidence>
<organism evidence="1 2">
    <name type="scientific">Homarus americanus</name>
    <name type="common">American lobster</name>
    <dbReference type="NCBI Taxonomy" id="6706"/>
    <lineage>
        <taxon>Eukaryota</taxon>
        <taxon>Metazoa</taxon>
        <taxon>Ecdysozoa</taxon>
        <taxon>Arthropoda</taxon>
        <taxon>Crustacea</taxon>
        <taxon>Multicrustacea</taxon>
        <taxon>Malacostraca</taxon>
        <taxon>Eumalacostraca</taxon>
        <taxon>Eucarida</taxon>
        <taxon>Decapoda</taxon>
        <taxon>Pleocyemata</taxon>
        <taxon>Astacidea</taxon>
        <taxon>Nephropoidea</taxon>
        <taxon>Nephropidae</taxon>
        <taxon>Homarus</taxon>
    </lineage>
</organism>
<comment type="caution">
    <text evidence="1">The sequence shown here is derived from an EMBL/GenBank/DDBJ whole genome shotgun (WGS) entry which is preliminary data.</text>
</comment>
<dbReference type="Proteomes" id="UP000747542">
    <property type="component" value="Unassembled WGS sequence"/>
</dbReference>
<dbReference type="AlphaFoldDB" id="A0A8J5JTN5"/>
<sequence length="173" mass="19559">MNTMGGTESLLCCCSSKGRCFLSLQSKINSGYAGGSSQFVVLSLCVTNHYKFQRVNFLFQTIDADPEELVSELVLYHKVLQYRILDGNGKPLPLNMVDYGAKFMHELYTFINQQNRSAEAVSKVDEVKERCAGLLIEALKQVEGRLPAFARLNVCHSKTFHCSTFEVKKKRYQ</sequence>
<reference evidence="1" key="1">
    <citation type="journal article" date="2021" name="Sci. Adv.">
        <title>The American lobster genome reveals insights on longevity, neural, and immune adaptations.</title>
        <authorList>
            <person name="Polinski J.M."/>
            <person name="Zimin A.V."/>
            <person name="Clark K.F."/>
            <person name="Kohn A.B."/>
            <person name="Sadowski N."/>
            <person name="Timp W."/>
            <person name="Ptitsyn A."/>
            <person name="Khanna P."/>
            <person name="Romanova D.Y."/>
            <person name="Williams P."/>
            <person name="Greenwood S.J."/>
            <person name="Moroz L.L."/>
            <person name="Walt D.R."/>
            <person name="Bodnar A.G."/>
        </authorList>
    </citation>
    <scope>NUCLEOTIDE SEQUENCE</scope>
    <source>
        <strain evidence="1">GMGI-L3</strain>
    </source>
</reference>
<dbReference type="EMBL" id="JAHLQT010034244">
    <property type="protein sequence ID" value="KAG7159009.1"/>
    <property type="molecule type" value="Genomic_DNA"/>
</dbReference>
<gene>
    <name evidence="1" type="ORF">Hamer_G006419</name>
</gene>
<evidence type="ECO:0000313" key="1">
    <source>
        <dbReference type="EMBL" id="KAG7159009.1"/>
    </source>
</evidence>
<proteinExistence type="predicted"/>
<keyword evidence="2" id="KW-1185">Reference proteome</keyword>
<name>A0A8J5JTN5_HOMAM</name>